<proteinExistence type="predicted"/>
<accession>A0AC60PD05</accession>
<dbReference type="Proteomes" id="UP000805193">
    <property type="component" value="Unassembled WGS sequence"/>
</dbReference>
<gene>
    <name evidence="1" type="ORF">HPB47_005645</name>
</gene>
<evidence type="ECO:0000313" key="1">
    <source>
        <dbReference type="EMBL" id="KAG0417403.1"/>
    </source>
</evidence>
<sequence>MMANGDGNEIMQAPLEQNQRLLDLVERKPETFYVMPDLNKAIHDFDGEGSSHEAGVWLKSIDSMAVLHGWPVSFRLENARLHMKMKPSKEPLRVKETMVLPKRTVCWVTGETVGSQLAVGCNAPDLILVF</sequence>
<reference evidence="1 2" key="1">
    <citation type="journal article" date="2020" name="Cell">
        <title>Large-Scale Comparative Analyses of Tick Genomes Elucidate Their Genetic Diversity and Vector Capacities.</title>
        <authorList>
            <consortium name="Tick Genome and Microbiome Consortium (TIGMIC)"/>
            <person name="Jia N."/>
            <person name="Wang J."/>
            <person name="Shi W."/>
            <person name="Du L."/>
            <person name="Sun Y."/>
            <person name="Zhan W."/>
            <person name="Jiang J.F."/>
            <person name="Wang Q."/>
            <person name="Zhang B."/>
            <person name="Ji P."/>
            <person name="Bell-Sakyi L."/>
            <person name="Cui X.M."/>
            <person name="Yuan T.T."/>
            <person name="Jiang B.G."/>
            <person name="Yang W.F."/>
            <person name="Lam T.T."/>
            <person name="Chang Q.C."/>
            <person name="Ding S.J."/>
            <person name="Wang X.J."/>
            <person name="Zhu J.G."/>
            <person name="Ruan X.D."/>
            <person name="Zhao L."/>
            <person name="Wei J.T."/>
            <person name="Ye R.Z."/>
            <person name="Que T.C."/>
            <person name="Du C.H."/>
            <person name="Zhou Y.H."/>
            <person name="Cheng J.X."/>
            <person name="Dai P.F."/>
            <person name="Guo W.B."/>
            <person name="Han X.H."/>
            <person name="Huang E.J."/>
            <person name="Li L.F."/>
            <person name="Wei W."/>
            <person name="Gao Y.C."/>
            <person name="Liu J.Z."/>
            <person name="Shao H.Z."/>
            <person name="Wang X."/>
            <person name="Wang C.C."/>
            <person name="Yang T.C."/>
            <person name="Huo Q.B."/>
            <person name="Li W."/>
            <person name="Chen H.Y."/>
            <person name="Chen S.E."/>
            <person name="Zhou L.G."/>
            <person name="Ni X.B."/>
            <person name="Tian J.H."/>
            <person name="Sheng Y."/>
            <person name="Liu T."/>
            <person name="Pan Y.S."/>
            <person name="Xia L.Y."/>
            <person name="Li J."/>
            <person name="Zhao F."/>
            <person name="Cao W.C."/>
        </authorList>
    </citation>
    <scope>NUCLEOTIDE SEQUENCE [LARGE SCALE GENOMIC DNA]</scope>
    <source>
        <strain evidence="1">Iper-2018</strain>
    </source>
</reference>
<comment type="caution">
    <text evidence="1">The sequence shown here is derived from an EMBL/GenBank/DDBJ whole genome shotgun (WGS) entry which is preliminary data.</text>
</comment>
<name>A0AC60PD05_IXOPE</name>
<evidence type="ECO:0000313" key="2">
    <source>
        <dbReference type="Proteomes" id="UP000805193"/>
    </source>
</evidence>
<protein>
    <submittedName>
        <fullName evidence="1">Uncharacterized protein</fullName>
    </submittedName>
</protein>
<organism evidence="1 2">
    <name type="scientific">Ixodes persulcatus</name>
    <name type="common">Taiga tick</name>
    <dbReference type="NCBI Taxonomy" id="34615"/>
    <lineage>
        <taxon>Eukaryota</taxon>
        <taxon>Metazoa</taxon>
        <taxon>Ecdysozoa</taxon>
        <taxon>Arthropoda</taxon>
        <taxon>Chelicerata</taxon>
        <taxon>Arachnida</taxon>
        <taxon>Acari</taxon>
        <taxon>Parasitiformes</taxon>
        <taxon>Ixodida</taxon>
        <taxon>Ixodoidea</taxon>
        <taxon>Ixodidae</taxon>
        <taxon>Ixodinae</taxon>
        <taxon>Ixodes</taxon>
    </lineage>
</organism>
<keyword evidence="2" id="KW-1185">Reference proteome</keyword>
<dbReference type="EMBL" id="JABSTQ010010847">
    <property type="protein sequence ID" value="KAG0417403.1"/>
    <property type="molecule type" value="Genomic_DNA"/>
</dbReference>